<dbReference type="SUPFAM" id="SSF54593">
    <property type="entry name" value="Glyoxalase/Bleomycin resistance protein/Dihydroxybiphenyl dioxygenase"/>
    <property type="match status" value="1"/>
</dbReference>
<sequence>MQPIIPFLWYNTNAEEAVAFYQSIFEQSRILSVKRNGKGAPGPEGAVMLISFELNGQQFIALNGGPHFTFNEAVSFVVSCKTQREIDHYWERLTEGGSAGQCGWLKDKFGVSWQVVPTDIDQLLSSDKAMQAMMKMSKLEIEVLKQANKE</sequence>
<dbReference type="PANTHER" id="PTHR33990:SF2">
    <property type="entry name" value="PHNB-LIKE DOMAIN-CONTAINING PROTEIN"/>
    <property type="match status" value="1"/>
</dbReference>
<proteinExistence type="predicted"/>
<dbReference type="InterPro" id="IPR028973">
    <property type="entry name" value="PhnB-like"/>
</dbReference>
<protein>
    <submittedName>
        <fullName evidence="2">VOC family protein</fullName>
    </submittedName>
</protein>
<name>A0A9X1X332_9SPHI</name>
<evidence type="ECO:0000313" key="3">
    <source>
        <dbReference type="Proteomes" id="UP001139450"/>
    </source>
</evidence>
<feature type="domain" description="PhnB-like" evidence="1">
    <location>
        <begin position="4"/>
        <end position="116"/>
    </location>
</feature>
<dbReference type="PIRSF" id="PIRSF021700">
    <property type="entry name" value="3_dmu_93_MTrfase"/>
    <property type="match status" value="1"/>
</dbReference>
<dbReference type="Gene3D" id="3.10.180.10">
    <property type="entry name" value="2,3-Dihydroxybiphenyl 1,2-Dioxygenase, domain 1"/>
    <property type="match status" value="1"/>
</dbReference>
<dbReference type="InterPro" id="IPR009725">
    <property type="entry name" value="3_dmu_93_MTrfase"/>
</dbReference>
<evidence type="ECO:0000313" key="2">
    <source>
        <dbReference type="EMBL" id="MCJ8208648.1"/>
    </source>
</evidence>
<keyword evidence="3" id="KW-1185">Reference proteome</keyword>
<evidence type="ECO:0000259" key="1">
    <source>
        <dbReference type="Pfam" id="PF06983"/>
    </source>
</evidence>
<dbReference type="Pfam" id="PF06983">
    <property type="entry name" value="3-dmu-9_3-mt"/>
    <property type="match status" value="1"/>
</dbReference>
<reference evidence="2" key="1">
    <citation type="submission" date="2022-04" db="EMBL/GenBank/DDBJ databases">
        <title>Mucilaginibacter sp. RS28 isolated from freshwater.</title>
        <authorList>
            <person name="Ko S.-R."/>
        </authorList>
    </citation>
    <scope>NUCLEOTIDE SEQUENCE</scope>
    <source>
        <strain evidence="2">RS28</strain>
    </source>
</reference>
<dbReference type="AlphaFoldDB" id="A0A9X1X332"/>
<dbReference type="PANTHER" id="PTHR33990">
    <property type="entry name" value="PROTEIN YJDN-RELATED"/>
    <property type="match status" value="1"/>
</dbReference>
<dbReference type="RefSeq" id="WP_245128477.1">
    <property type="nucleotide sequence ID" value="NZ_JALJEJ010000001.1"/>
</dbReference>
<organism evidence="2 3">
    <name type="scientific">Mucilaginibacter straminoryzae</name>
    <dbReference type="NCBI Taxonomy" id="2932774"/>
    <lineage>
        <taxon>Bacteria</taxon>
        <taxon>Pseudomonadati</taxon>
        <taxon>Bacteroidota</taxon>
        <taxon>Sphingobacteriia</taxon>
        <taxon>Sphingobacteriales</taxon>
        <taxon>Sphingobacteriaceae</taxon>
        <taxon>Mucilaginibacter</taxon>
    </lineage>
</organism>
<dbReference type="CDD" id="cd06588">
    <property type="entry name" value="PhnB_like"/>
    <property type="match status" value="1"/>
</dbReference>
<dbReference type="InterPro" id="IPR029068">
    <property type="entry name" value="Glyas_Bleomycin-R_OHBP_Dase"/>
</dbReference>
<comment type="caution">
    <text evidence="2">The sequence shown here is derived from an EMBL/GenBank/DDBJ whole genome shotgun (WGS) entry which is preliminary data.</text>
</comment>
<dbReference type="Proteomes" id="UP001139450">
    <property type="component" value="Unassembled WGS sequence"/>
</dbReference>
<gene>
    <name evidence="2" type="ORF">MUY27_02935</name>
</gene>
<dbReference type="EMBL" id="JALJEJ010000001">
    <property type="protein sequence ID" value="MCJ8208648.1"/>
    <property type="molecule type" value="Genomic_DNA"/>
</dbReference>
<accession>A0A9X1X332</accession>